<dbReference type="EMBL" id="BMXA01000002">
    <property type="protein sequence ID" value="GHA04530.1"/>
    <property type="molecule type" value="Genomic_DNA"/>
</dbReference>
<dbReference type="GO" id="GO:0042910">
    <property type="term" value="F:xenobiotic transmembrane transporter activity"/>
    <property type="evidence" value="ECO:0007669"/>
    <property type="project" value="TreeGrafter"/>
</dbReference>
<feature type="transmembrane region" description="Helical" evidence="1">
    <location>
        <begin position="924"/>
        <end position="949"/>
    </location>
</feature>
<name>A0A918RNX6_9GAMM</name>
<dbReference type="Gene3D" id="3.30.70.1320">
    <property type="entry name" value="Multidrug efflux transporter AcrB pore domain like"/>
    <property type="match status" value="1"/>
</dbReference>
<feature type="transmembrane region" description="Helical" evidence="1">
    <location>
        <begin position="457"/>
        <end position="476"/>
    </location>
</feature>
<dbReference type="Gene3D" id="3.30.70.1430">
    <property type="entry name" value="Multidrug efflux transporter AcrB pore domain"/>
    <property type="match status" value="2"/>
</dbReference>
<comment type="caution">
    <text evidence="2">The sequence shown here is derived from an EMBL/GenBank/DDBJ whole genome shotgun (WGS) entry which is preliminary data.</text>
</comment>
<feature type="transmembrane region" description="Helical" evidence="1">
    <location>
        <begin position="355"/>
        <end position="378"/>
    </location>
</feature>
<dbReference type="SUPFAM" id="SSF82693">
    <property type="entry name" value="Multidrug efflux transporter AcrB pore domain, PN1, PN2, PC1 and PC2 subdomains"/>
    <property type="match status" value="2"/>
</dbReference>
<feature type="transmembrane region" description="Helical" evidence="1">
    <location>
        <begin position="898"/>
        <end position="918"/>
    </location>
</feature>
<organism evidence="2 3">
    <name type="scientific">Arenicella chitinivorans</name>
    <dbReference type="NCBI Taxonomy" id="1329800"/>
    <lineage>
        <taxon>Bacteria</taxon>
        <taxon>Pseudomonadati</taxon>
        <taxon>Pseudomonadota</taxon>
        <taxon>Gammaproteobacteria</taxon>
        <taxon>Arenicellales</taxon>
        <taxon>Arenicellaceae</taxon>
        <taxon>Arenicella</taxon>
    </lineage>
</organism>
<dbReference type="GO" id="GO:0005886">
    <property type="term" value="C:plasma membrane"/>
    <property type="evidence" value="ECO:0007669"/>
    <property type="project" value="TreeGrafter"/>
</dbReference>
<feature type="transmembrane region" description="Helical" evidence="1">
    <location>
        <begin position="872"/>
        <end position="891"/>
    </location>
</feature>
<feature type="transmembrane region" description="Helical" evidence="1">
    <location>
        <begin position="970"/>
        <end position="989"/>
    </location>
</feature>
<dbReference type="Pfam" id="PF00873">
    <property type="entry name" value="ACR_tran"/>
    <property type="match status" value="1"/>
</dbReference>
<dbReference type="Gene3D" id="3.30.2090.10">
    <property type="entry name" value="Multidrug efflux transporter AcrB TolC docking domain, DN and DC subdomains"/>
    <property type="match status" value="2"/>
</dbReference>
<dbReference type="PRINTS" id="PR00702">
    <property type="entry name" value="ACRIFLAVINRP"/>
</dbReference>
<keyword evidence="1" id="KW-0812">Transmembrane</keyword>
<evidence type="ECO:0000256" key="1">
    <source>
        <dbReference type="SAM" id="Phobius"/>
    </source>
</evidence>
<feature type="transmembrane region" description="Helical" evidence="1">
    <location>
        <begin position="1001"/>
        <end position="1027"/>
    </location>
</feature>
<gene>
    <name evidence="2" type="ORF">GCM10008090_12390</name>
</gene>
<dbReference type="Proteomes" id="UP000614811">
    <property type="component" value="Unassembled WGS sequence"/>
</dbReference>
<evidence type="ECO:0000313" key="2">
    <source>
        <dbReference type="EMBL" id="GHA04530.1"/>
    </source>
</evidence>
<dbReference type="AlphaFoldDB" id="A0A918RNX6"/>
<reference evidence="2" key="1">
    <citation type="journal article" date="2014" name="Int. J. Syst. Evol. Microbiol.">
        <title>Complete genome sequence of Corynebacterium casei LMG S-19264T (=DSM 44701T), isolated from a smear-ripened cheese.</title>
        <authorList>
            <consortium name="US DOE Joint Genome Institute (JGI-PGF)"/>
            <person name="Walter F."/>
            <person name="Albersmeier A."/>
            <person name="Kalinowski J."/>
            <person name="Ruckert C."/>
        </authorList>
    </citation>
    <scope>NUCLEOTIDE SEQUENCE</scope>
    <source>
        <strain evidence="2">KCTC 12711</strain>
    </source>
</reference>
<proteinExistence type="predicted"/>
<feature type="transmembrane region" description="Helical" evidence="1">
    <location>
        <begin position="12"/>
        <end position="28"/>
    </location>
</feature>
<keyword evidence="1" id="KW-1133">Transmembrane helix</keyword>
<dbReference type="RefSeq" id="WP_189399173.1">
    <property type="nucleotide sequence ID" value="NZ_BMXA01000002.1"/>
</dbReference>
<dbReference type="PANTHER" id="PTHR32063:SF33">
    <property type="entry name" value="RND SUPERFAMILY EFFLUX PUMP PERMEASE COMPONENT"/>
    <property type="match status" value="1"/>
</dbReference>
<feature type="transmembrane region" description="Helical" evidence="1">
    <location>
        <begin position="425"/>
        <end position="445"/>
    </location>
</feature>
<feature type="transmembrane region" description="Helical" evidence="1">
    <location>
        <begin position="332"/>
        <end position="348"/>
    </location>
</feature>
<dbReference type="InterPro" id="IPR001036">
    <property type="entry name" value="Acrflvin-R"/>
</dbReference>
<accession>A0A918RNX6</accession>
<protein>
    <submittedName>
        <fullName evidence="2">Acriflavin resistance protein</fullName>
    </submittedName>
</protein>
<dbReference type="SUPFAM" id="SSF82866">
    <property type="entry name" value="Multidrug efflux transporter AcrB transmembrane domain"/>
    <property type="match status" value="2"/>
</dbReference>
<dbReference type="SUPFAM" id="SSF82714">
    <property type="entry name" value="Multidrug efflux transporter AcrB TolC docking domain, DN and DC subdomains"/>
    <property type="match status" value="2"/>
</dbReference>
<feature type="transmembrane region" description="Helical" evidence="1">
    <location>
        <begin position="384"/>
        <end position="405"/>
    </location>
</feature>
<keyword evidence="1" id="KW-0472">Membrane</keyword>
<dbReference type="Gene3D" id="3.30.70.1440">
    <property type="entry name" value="Multidrug efflux transporter AcrB pore domain"/>
    <property type="match status" value="1"/>
</dbReference>
<reference evidence="2" key="2">
    <citation type="submission" date="2020-09" db="EMBL/GenBank/DDBJ databases">
        <authorList>
            <person name="Sun Q."/>
            <person name="Kim S."/>
        </authorList>
    </citation>
    <scope>NUCLEOTIDE SEQUENCE</scope>
    <source>
        <strain evidence="2">KCTC 12711</strain>
    </source>
</reference>
<keyword evidence="3" id="KW-1185">Reference proteome</keyword>
<dbReference type="InterPro" id="IPR027463">
    <property type="entry name" value="AcrB_DN_DC_subdom"/>
</dbReference>
<sequence length="1052" mass="115898">MIQWFARNHVAANLLMIGIVIMGIMALSRDIALELLPDFQLDTITITTVLPGGNPKSIEETITTRIEEAISDIEGIEKITSRSAEAMSMVFAQIEGGYDDQEILSDVKIRVDALSTLPQDAERPIIQIADVPIQVIGLAVYGSELTYDELYQTASDAREALLRVDGVTQVGQLQAPPREIHIEVAPHTLEQYNLTLADIGQAIQRNSVDISAGNLKTRDGDILVRSNGQAYQAAEFRRIPVTNSGDRVVYLEDIARVVDGYQLVQVETQYNGEDAITFEAYRVGKQSTIDISERVKQFITEYQPNLPTGAKLGTYGETAKVVESRLSTLIKSAWQGGVLVMILLALFLRPAVALWVGIGIPVCFLGAFAMMPILGLSLNMLTMFAFLIVLGIVVDDAIVTGENIYRHMRAGMPPDQAAVFGTKEVAVPVTFGVVTTMIAFAPLLAVEGALSTFAKQIPLVVIPVLAFSLIESKLILPAHMSTIKARDENQINWLGRTQQNFSRGFENAIIRIYRPFLNSCVFNKTITVVSAVCIFFVVIVLISTGWVRFAFAPEFVDDAIYVRLTMPSTTGYDTTKEHIHHIVKQANELSEEYVNPETGESLFKYVISVSGLTLDGGTGAPSFGTNKGIVIIEVETSENRPEDFSITEVQERLRQRVGDIPGAEQFSLSSTFGDFGRPISVAIYGNDDERLALRVDEIREYLKQYPGVYDLQDNFSSGKEEVQIELTPLADSLGLSLSAISSQVRQAVFGFEAQRIQRGQDELKVMVRYPLEYRSSMNDVENMPISVGNSDRTIPLSQLAELHPSTSPSAVYRDRQRRTVTVSANLDKSNYDVEIIRRDLTEFLDQMFAQEPSLSYSMDGEAENQRETNASFALGFMLVIIMIYALLAIPFKSFSQPFIVMSIIPLAIVGAIIGHIIMGLPFSMLSIMGVLALTGIVVNDSLVLVDYINQQRAKGVHIMEAVLTAGEVRFRPVMLTSLTTFVGLLPLMVTSDTQSQALVPMAVSLGFGILFATLITLVVIPVNYLIFHRIGLWWNDQPSDISRHAVAGLPSS</sequence>
<dbReference type="PANTHER" id="PTHR32063">
    <property type="match status" value="1"/>
</dbReference>
<feature type="transmembrane region" description="Helical" evidence="1">
    <location>
        <begin position="521"/>
        <end position="547"/>
    </location>
</feature>
<dbReference type="Gene3D" id="1.20.1640.10">
    <property type="entry name" value="Multidrug efflux transporter AcrB transmembrane domain"/>
    <property type="match status" value="2"/>
</dbReference>
<evidence type="ECO:0000313" key="3">
    <source>
        <dbReference type="Proteomes" id="UP000614811"/>
    </source>
</evidence>